<feature type="active site" description="Nucleophile" evidence="16">
    <location>
        <position position="271"/>
    </location>
</feature>
<dbReference type="OrthoDB" id="10264956at2759"/>
<gene>
    <name evidence="19" type="ORF">scyTo_0004551</name>
</gene>
<evidence type="ECO:0000256" key="8">
    <source>
        <dbReference type="ARBA" id="ARBA00022553"/>
    </source>
</evidence>
<dbReference type="GO" id="GO:0000932">
    <property type="term" value="C:P-body"/>
    <property type="evidence" value="ECO:0007669"/>
    <property type="project" value="TreeGrafter"/>
</dbReference>
<feature type="binding site" evidence="17">
    <location>
        <position position="169"/>
    </location>
    <ligand>
        <name>substrate</name>
    </ligand>
</feature>
<comment type="function">
    <text evidence="15">Decapping scavenger enzyme that catalyzes the cleavage of a residual cap structure following the degradation of mRNAs by the 3'-&gt;5' exosome-mediated mRNA decay pathway.</text>
</comment>
<evidence type="ECO:0000256" key="4">
    <source>
        <dbReference type="ARBA" id="ARBA00011140"/>
    </source>
</evidence>
<feature type="binding site" evidence="17">
    <location>
        <begin position="262"/>
        <end position="273"/>
    </location>
    <ligand>
        <name>substrate</name>
    </ligand>
</feature>
<dbReference type="Proteomes" id="UP000288216">
    <property type="component" value="Unassembled WGS sequence"/>
</dbReference>
<evidence type="ECO:0000313" key="20">
    <source>
        <dbReference type="Proteomes" id="UP000288216"/>
    </source>
</evidence>
<dbReference type="InterPro" id="IPR036265">
    <property type="entry name" value="HIT-like_sf"/>
</dbReference>
<dbReference type="PIRSF" id="PIRSF028973">
    <property type="entry name" value="Scavenger_mRNA_decap_enz"/>
    <property type="match status" value="1"/>
</dbReference>
<evidence type="ECO:0000256" key="11">
    <source>
        <dbReference type="ARBA" id="ARBA00022990"/>
    </source>
</evidence>
<evidence type="ECO:0000256" key="3">
    <source>
        <dbReference type="ARBA" id="ARBA00010208"/>
    </source>
</evidence>
<evidence type="ECO:0000256" key="13">
    <source>
        <dbReference type="ARBA" id="ARBA00023242"/>
    </source>
</evidence>
<comment type="similarity">
    <text evidence="3 15">Belongs to the HIT family.</text>
</comment>
<evidence type="ECO:0000256" key="10">
    <source>
        <dbReference type="ARBA" id="ARBA00022801"/>
    </source>
</evidence>
<evidence type="ECO:0000256" key="7">
    <source>
        <dbReference type="ARBA" id="ARBA00022490"/>
    </source>
</evidence>
<dbReference type="EC" id="3.6.1.59" evidence="5 15"/>
<dbReference type="PANTHER" id="PTHR12978">
    <property type="entry name" value="HISTIDINE TRIAD HIT PROTEIN MEMBER"/>
    <property type="match status" value="1"/>
</dbReference>
<dbReference type="GO" id="GO:0000340">
    <property type="term" value="F:RNA 7-methylguanosine cap binding"/>
    <property type="evidence" value="ECO:0007669"/>
    <property type="project" value="UniProtKB-UniRule"/>
</dbReference>
<dbReference type="EMBL" id="BFAA01001350">
    <property type="protein sequence ID" value="GCB64135.1"/>
    <property type="molecule type" value="Genomic_DNA"/>
</dbReference>
<dbReference type="InterPro" id="IPR019808">
    <property type="entry name" value="Histidine_triad_CS"/>
</dbReference>
<evidence type="ECO:0000256" key="14">
    <source>
        <dbReference type="ARBA" id="ARBA00048222"/>
    </source>
</evidence>
<feature type="compositionally biased region" description="Basic and acidic residues" evidence="18">
    <location>
        <begin position="1"/>
        <end position="18"/>
    </location>
</feature>
<dbReference type="OMA" id="RAYFHYQ"/>
<feature type="binding site" evidence="17">
    <location>
        <position position="179"/>
    </location>
    <ligand>
        <name>substrate</name>
    </ligand>
</feature>
<evidence type="ECO:0000256" key="17">
    <source>
        <dbReference type="PIRSR" id="PIRSR028973-2"/>
    </source>
</evidence>
<organism evidence="19 20">
    <name type="scientific">Scyliorhinus torazame</name>
    <name type="common">Cloudy catshark</name>
    <name type="synonym">Catulus torazame</name>
    <dbReference type="NCBI Taxonomy" id="75743"/>
    <lineage>
        <taxon>Eukaryota</taxon>
        <taxon>Metazoa</taxon>
        <taxon>Chordata</taxon>
        <taxon>Craniata</taxon>
        <taxon>Vertebrata</taxon>
        <taxon>Chondrichthyes</taxon>
        <taxon>Elasmobranchii</taxon>
        <taxon>Galeomorphii</taxon>
        <taxon>Galeoidea</taxon>
        <taxon>Carcharhiniformes</taxon>
        <taxon>Scyliorhinidae</taxon>
        <taxon>Scyliorhinus</taxon>
    </lineage>
</organism>
<feature type="region of interest" description="Disordered" evidence="18">
    <location>
        <begin position="1"/>
        <end position="35"/>
    </location>
</feature>
<protein>
    <recommendedName>
        <fullName evidence="6 15">m7GpppX diphosphatase</fullName>
        <ecNumber evidence="5 15">3.6.1.59</ecNumber>
    </recommendedName>
</protein>
<keyword evidence="20" id="KW-1185">Reference proteome</keyword>
<keyword evidence="9 15" id="KW-0507">mRNA processing</keyword>
<dbReference type="InterPro" id="IPR011145">
    <property type="entry name" value="Scavenger_mRNA_decap_enz_N"/>
</dbReference>
<dbReference type="STRING" id="75743.A0A401NTD3"/>
<reference evidence="19 20" key="1">
    <citation type="journal article" date="2018" name="Nat. Ecol. Evol.">
        <title>Shark genomes provide insights into elasmobranch evolution and the origin of vertebrates.</title>
        <authorList>
            <person name="Hara Y"/>
            <person name="Yamaguchi K"/>
            <person name="Onimaru K"/>
            <person name="Kadota M"/>
            <person name="Koyanagi M"/>
            <person name="Keeley SD"/>
            <person name="Tatsumi K"/>
            <person name="Tanaka K"/>
            <person name="Motone F"/>
            <person name="Kageyama Y"/>
            <person name="Nozu R"/>
            <person name="Adachi N"/>
            <person name="Nishimura O"/>
            <person name="Nakagawa R"/>
            <person name="Tanegashima C"/>
            <person name="Kiyatake I"/>
            <person name="Matsumoto R"/>
            <person name="Murakumo K"/>
            <person name="Nishida K"/>
            <person name="Terakita A"/>
            <person name="Kuratani S"/>
            <person name="Sato K"/>
            <person name="Hyodo S Kuraku.S."/>
        </authorList>
    </citation>
    <scope>NUCLEOTIDE SEQUENCE [LARGE SCALE GENOMIC DNA]</scope>
</reference>
<sequence length="331" mass="38385">MAEKVESAPMLEEKKLKLSEPAAQEPEGNQAPAERSRFNLNRFSVKKILRESARDKIVFIHGKVGQDCGEAQDAVVILEKTPFCEETLPQLLNKDADLRLQMRNDIYSTHHLYPLPSFNEIKTTVVYPATEKHLKKYLKQEMYLINETADDYKTITSPYLQSQALSVQWVYNILEKKAEVERIIYENPDPQDGFLLIPDLKWNQKQVDDLYLIAICHRRGVKSLRDLTAEHLTMLQNILQEGQVAISKRYNTPQSQLRIYFHYQPSYYHLHIHFTALSYDAPGSMVERAHLLSSVIENLQTDPEYYQKRTLTFALKADDPLLQSFKEAGRV</sequence>
<comment type="catalytic activity">
    <reaction evidence="14 15">
        <text>a 5'-end (N(7)-methyl 5'-triphosphoguanosine)-ribonucleoside in mRNA + H2O = N(7)-methyl-GMP + a 5'-end diphospho-ribonucleoside in mRNA + 2 H(+)</text>
        <dbReference type="Rhea" id="RHEA:65388"/>
        <dbReference type="Rhea" id="RHEA-COMP:17165"/>
        <dbReference type="Rhea" id="RHEA-COMP:17167"/>
        <dbReference type="ChEBI" id="CHEBI:15377"/>
        <dbReference type="ChEBI" id="CHEBI:15378"/>
        <dbReference type="ChEBI" id="CHEBI:58285"/>
        <dbReference type="ChEBI" id="CHEBI:156461"/>
        <dbReference type="ChEBI" id="CHEBI:167616"/>
        <dbReference type="EC" id="3.6.1.59"/>
    </reaction>
</comment>
<evidence type="ECO:0000256" key="2">
    <source>
        <dbReference type="ARBA" id="ARBA00004496"/>
    </source>
</evidence>
<evidence type="ECO:0000256" key="5">
    <source>
        <dbReference type="ARBA" id="ARBA00012520"/>
    </source>
</evidence>
<name>A0A401NTD3_SCYTO</name>
<keyword evidence="8" id="KW-0597">Phosphoprotein</keyword>
<dbReference type="GO" id="GO:0006397">
    <property type="term" value="P:mRNA processing"/>
    <property type="evidence" value="ECO:0007669"/>
    <property type="project" value="UniProtKB-KW"/>
</dbReference>
<dbReference type="SUPFAM" id="SSF102860">
    <property type="entry name" value="mRNA decapping enzyme DcpS N-terminal domain"/>
    <property type="match status" value="1"/>
</dbReference>
<evidence type="ECO:0000256" key="1">
    <source>
        <dbReference type="ARBA" id="ARBA00004123"/>
    </source>
</evidence>
<dbReference type="GO" id="GO:0140932">
    <property type="term" value="F:5'-(N(7)-methyl 5'-triphosphoguanosine)-[mRNA] diphosphatase activity"/>
    <property type="evidence" value="ECO:0007669"/>
    <property type="project" value="UniProtKB-EC"/>
</dbReference>
<dbReference type="GO" id="GO:0008380">
    <property type="term" value="P:RNA splicing"/>
    <property type="evidence" value="ECO:0007669"/>
    <property type="project" value="UniProtKB-KW"/>
</dbReference>
<comment type="subcellular location">
    <subcellularLocation>
        <location evidence="2">Cytoplasm</location>
    </subcellularLocation>
    <subcellularLocation>
        <location evidence="1 15">Nucleus</location>
    </subcellularLocation>
</comment>
<dbReference type="Gene3D" id="3.30.428.10">
    <property type="entry name" value="HIT-like"/>
    <property type="match status" value="1"/>
</dbReference>
<dbReference type="Gene3D" id="3.30.200.40">
    <property type="entry name" value="Scavenger mRNA decapping enzyme, N-terminal domain"/>
    <property type="match status" value="1"/>
</dbReference>
<feature type="binding site" evidence="17">
    <location>
        <position position="201"/>
    </location>
    <ligand>
        <name>substrate</name>
    </ligand>
</feature>
<dbReference type="PANTHER" id="PTHR12978:SF0">
    <property type="entry name" value="M7GPPPX DIPHOSPHATASE"/>
    <property type="match status" value="1"/>
</dbReference>
<dbReference type="GO" id="GO:0000290">
    <property type="term" value="P:deadenylation-dependent decapping of nuclear-transcribed mRNA"/>
    <property type="evidence" value="ECO:0007669"/>
    <property type="project" value="UniProtKB-UniRule"/>
</dbReference>
<evidence type="ECO:0000256" key="15">
    <source>
        <dbReference type="PIRNR" id="PIRNR028973"/>
    </source>
</evidence>
<comment type="subunit">
    <text evidence="4">Homodimer. Associates with components of the exosome multienzyme ribonuclease complex, such as EXOSC3 and EXOSC4. Interacts with NDOR1.</text>
</comment>
<dbReference type="InterPro" id="IPR008594">
    <property type="entry name" value="DcpS/DCS2"/>
</dbReference>
<dbReference type="GO" id="GO:0005634">
    <property type="term" value="C:nucleus"/>
    <property type="evidence" value="ECO:0007669"/>
    <property type="project" value="UniProtKB-SubCell"/>
</dbReference>
<evidence type="ECO:0000256" key="18">
    <source>
        <dbReference type="SAM" id="MobiDB-lite"/>
    </source>
</evidence>
<dbReference type="Pfam" id="PF11969">
    <property type="entry name" value="DcpS_C"/>
    <property type="match status" value="1"/>
</dbReference>
<keyword evidence="12" id="KW-0508">mRNA splicing</keyword>
<keyword evidence="10 15" id="KW-0378">Hydrolase</keyword>
<dbReference type="AlphaFoldDB" id="A0A401NTD3"/>
<evidence type="ECO:0000313" key="19">
    <source>
        <dbReference type="EMBL" id="GCB64135.1"/>
    </source>
</evidence>
<keyword evidence="7" id="KW-0963">Cytoplasm</keyword>
<comment type="caution">
    <text evidence="19">The sequence shown here is derived from an EMBL/GenBank/DDBJ whole genome shotgun (WGS) entry which is preliminary data.</text>
</comment>
<keyword evidence="11" id="KW-0007">Acetylation</keyword>
<evidence type="ECO:0000256" key="12">
    <source>
        <dbReference type="ARBA" id="ARBA00023187"/>
    </source>
</evidence>
<feature type="binding site" evidence="17">
    <location>
        <position position="199"/>
    </location>
    <ligand>
        <name>substrate</name>
    </ligand>
</feature>
<evidence type="ECO:0000256" key="6">
    <source>
        <dbReference type="ARBA" id="ARBA00015636"/>
    </source>
</evidence>
<dbReference type="FunFam" id="3.30.200.40:FF:000001">
    <property type="entry name" value="m7GpppX diphosphatase"/>
    <property type="match status" value="1"/>
</dbReference>
<keyword evidence="13 15" id="KW-0539">Nucleus</keyword>
<proteinExistence type="inferred from homology"/>
<evidence type="ECO:0000256" key="9">
    <source>
        <dbReference type="ARBA" id="ARBA00022664"/>
    </source>
</evidence>
<dbReference type="FunFam" id="3.30.428.10:FF:000006">
    <property type="entry name" value="m7GpppX diphosphatase"/>
    <property type="match status" value="1"/>
</dbReference>
<dbReference type="Pfam" id="PF05652">
    <property type="entry name" value="DcpS"/>
    <property type="match status" value="1"/>
</dbReference>
<accession>A0A401NTD3</accession>
<dbReference type="SUPFAM" id="SSF54197">
    <property type="entry name" value="HIT-like"/>
    <property type="match status" value="1"/>
</dbReference>
<dbReference type="PROSITE" id="PS00892">
    <property type="entry name" value="HIT_1"/>
    <property type="match status" value="1"/>
</dbReference>
<evidence type="ECO:0000256" key="16">
    <source>
        <dbReference type="PIRSR" id="PIRSR028973-1"/>
    </source>
</evidence>